<reference evidence="3 4" key="1">
    <citation type="submission" date="2019-01" db="EMBL/GenBank/DDBJ databases">
        <title>Lactibacter flavus gen. nov., sp. nov., a novel bacterium of the family Propionibacteriaceae isolated from raw milk and dairy products.</title>
        <authorList>
            <person name="Huptas C."/>
            <person name="Wenning M."/>
            <person name="Breitenwieser F."/>
            <person name="Doll E."/>
            <person name="Von Neubeck M."/>
            <person name="Busse H.-J."/>
            <person name="Scherer S."/>
        </authorList>
    </citation>
    <scope>NUCLEOTIDE SEQUENCE [LARGE SCALE GENOMIC DNA]</scope>
    <source>
        <strain evidence="3 4">DSM 22130</strain>
    </source>
</reference>
<comment type="caution">
    <text evidence="3">The sequence shown here is derived from an EMBL/GenBank/DDBJ whole genome shotgun (WGS) entry which is preliminary data.</text>
</comment>
<feature type="transmembrane region" description="Helical" evidence="1">
    <location>
        <begin position="172"/>
        <end position="196"/>
    </location>
</feature>
<evidence type="ECO:0000313" key="4">
    <source>
        <dbReference type="Proteomes" id="UP000291933"/>
    </source>
</evidence>
<dbReference type="Proteomes" id="UP000291933">
    <property type="component" value="Unassembled WGS sequence"/>
</dbReference>
<accession>A0A4Q9KP47</accession>
<feature type="domain" description="LppM" evidence="2">
    <location>
        <begin position="92"/>
        <end position="156"/>
    </location>
</feature>
<dbReference type="RefSeq" id="WP_131170895.1">
    <property type="nucleotide sequence ID" value="NZ_FXTL01000002.1"/>
</dbReference>
<evidence type="ECO:0000313" key="3">
    <source>
        <dbReference type="EMBL" id="TBT95780.1"/>
    </source>
</evidence>
<protein>
    <recommendedName>
        <fullName evidence="2">LppM domain-containing protein</fullName>
    </recommendedName>
</protein>
<dbReference type="InterPro" id="IPR053807">
    <property type="entry name" value="LppM"/>
</dbReference>
<keyword evidence="1" id="KW-0472">Membrane</keyword>
<gene>
    <name evidence="3" type="ORF">ET996_02015</name>
</gene>
<dbReference type="EMBL" id="SDMR01000002">
    <property type="protein sequence ID" value="TBT95780.1"/>
    <property type="molecule type" value="Genomic_DNA"/>
</dbReference>
<keyword evidence="4" id="KW-1185">Reference proteome</keyword>
<sequence length="221" mass="22989">MRWRLALVGLLLPLVGGCSVVGTAVISPDDIVTVEATIWESRDGQRACTGLADPLLGLSVQPLTDPASPARSGCRVKGSLHLVALAVPDLGVSLRHTGDGRYVLIAPSGLWDAATPSASSPELDFRVTFPGPVIETDPAASVDGSTVSWTAPPAPGRGLEAVSLEGGQLPPLTWLAFWSGLALLAGVGAVIAYQAVRAAWRRRGVRPVEMSQATAPDWSQD</sequence>
<dbReference type="AlphaFoldDB" id="A0A4Q9KP47"/>
<dbReference type="OrthoDB" id="3712375at2"/>
<organism evidence="3 4">
    <name type="scientific">Propioniciclava tarda</name>
    <dbReference type="NCBI Taxonomy" id="433330"/>
    <lineage>
        <taxon>Bacteria</taxon>
        <taxon>Bacillati</taxon>
        <taxon>Actinomycetota</taxon>
        <taxon>Actinomycetes</taxon>
        <taxon>Propionibacteriales</taxon>
        <taxon>Propionibacteriaceae</taxon>
        <taxon>Propioniciclava</taxon>
    </lineage>
</organism>
<evidence type="ECO:0000256" key="1">
    <source>
        <dbReference type="SAM" id="Phobius"/>
    </source>
</evidence>
<dbReference type="PROSITE" id="PS51257">
    <property type="entry name" value="PROKAR_LIPOPROTEIN"/>
    <property type="match status" value="1"/>
</dbReference>
<proteinExistence type="predicted"/>
<dbReference type="Pfam" id="PF21946">
    <property type="entry name" value="LppM"/>
    <property type="match status" value="1"/>
</dbReference>
<keyword evidence="1" id="KW-1133">Transmembrane helix</keyword>
<evidence type="ECO:0000259" key="2">
    <source>
        <dbReference type="Pfam" id="PF21946"/>
    </source>
</evidence>
<name>A0A4Q9KP47_PROTD</name>
<keyword evidence="1" id="KW-0812">Transmembrane</keyword>